<dbReference type="RefSeq" id="WP_227177947.1">
    <property type="nucleotide sequence ID" value="NZ_JAJBZT010000001.1"/>
</dbReference>
<comment type="caution">
    <text evidence="3">The sequence shown here is derived from an EMBL/GenBank/DDBJ whole genome shotgun (WGS) entry which is preliminary data.</text>
</comment>
<evidence type="ECO:0000256" key="2">
    <source>
        <dbReference type="SAM" id="Phobius"/>
    </source>
</evidence>
<evidence type="ECO:0000313" key="3">
    <source>
        <dbReference type="EMBL" id="MCB6182330.1"/>
    </source>
</evidence>
<dbReference type="EMBL" id="JAJBZT010000001">
    <property type="protein sequence ID" value="MCB6182330.1"/>
    <property type="molecule type" value="Genomic_DNA"/>
</dbReference>
<keyword evidence="2" id="KW-0812">Transmembrane</keyword>
<reference evidence="3" key="1">
    <citation type="submission" date="2021-10" db="EMBL/GenBank/DDBJ databases">
        <title>The complete genome sequence of Leeia sp. TBRC 13508.</title>
        <authorList>
            <person name="Charoenyingcharoen P."/>
            <person name="Yukphan P."/>
        </authorList>
    </citation>
    <scope>NUCLEOTIDE SEQUENCE</scope>
    <source>
        <strain evidence="3">TBRC 13508</strain>
    </source>
</reference>
<keyword evidence="4" id="KW-1185">Reference proteome</keyword>
<name>A0ABS8D2B7_9NEIS</name>
<sequence length="210" mass="22429">MFSFSPLDWIKENLVIIAISLMALLGGYFYGHSSGYGEAKAKGDAAIAQLRGEYDKTYAKAVNAAATKLIAEIKRGNALASELATTQQQLADVQNLLQKKVPYVTTVYKTSPAATAVPIPRAVFTRGYVRLLNTAFGADRTACVSSTTTSSNDPATEATTSAETGLCGDDLLDSGISQADLLSWAIDTGTQCQQERAQLIQLIQLETTHD</sequence>
<evidence type="ECO:0008006" key="5">
    <source>
        <dbReference type="Google" id="ProtNLM"/>
    </source>
</evidence>
<evidence type="ECO:0000313" key="4">
    <source>
        <dbReference type="Proteomes" id="UP001165395"/>
    </source>
</evidence>
<keyword evidence="2" id="KW-0472">Membrane</keyword>
<proteinExistence type="predicted"/>
<feature type="region of interest" description="Disordered" evidence="1">
    <location>
        <begin position="143"/>
        <end position="162"/>
    </location>
</feature>
<protein>
    <recommendedName>
        <fullName evidence="5">Lipoprotein</fullName>
    </recommendedName>
</protein>
<gene>
    <name evidence="3" type="ORF">LIN78_02010</name>
</gene>
<evidence type="ECO:0000256" key="1">
    <source>
        <dbReference type="SAM" id="MobiDB-lite"/>
    </source>
</evidence>
<keyword evidence="2" id="KW-1133">Transmembrane helix</keyword>
<dbReference type="Proteomes" id="UP001165395">
    <property type="component" value="Unassembled WGS sequence"/>
</dbReference>
<organism evidence="3 4">
    <name type="scientific">Leeia speluncae</name>
    <dbReference type="NCBI Taxonomy" id="2884804"/>
    <lineage>
        <taxon>Bacteria</taxon>
        <taxon>Pseudomonadati</taxon>
        <taxon>Pseudomonadota</taxon>
        <taxon>Betaproteobacteria</taxon>
        <taxon>Neisseriales</taxon>
        <taxon>Leeiaceae</taxon>
        <taxon>Leeia</taxon>
    </lineage>
</organism>
<feature type="transmembrane region" description="Helical" evidence="2">
    <location>
        <begin position="14"/>
        <end position="31"/>
    </location>
</feature>
<accession>A0ABS8D2B7</accession>